<protein>
    <submittedName>
        <fullName evidence="3">Uncharacterized protein</fullName>
    </submittedName>
</protein>
<gene>
    <name evidence="2" type="ORF">LDAN0321_LOCUS14411</name>
    <name evidence="3" type="ORF">LDAN0321_LOCUS14412</name>
</gene>
<sequence length="125" mass="14607">MTSQPLVKKQTAPPTTSIPHNEDRSTARFIPFGHFSTELSINDGLSRPSSSRRFQEWSQCHVWWISVEIYCVFRTYLKMDDEWDSLVSKSEFYVKFGVDIGRCSYHFHEIWKISDLSVFNGFNGC</sequence>
<organism evidence="3">
    <name type="scientific">Leptocylindrus danicus</name>
    <dbReference type="NCBI Taxonomy" id="163516"/>
    <lineage>
        <taxon>Eukaryota</taxon>
        <taxon>Sar</taxon>
        <taxon>Stramenopiles</taxon>
        <taxon>Ochrophyta</taxon>
        <taxon>Bacillariophyta</taxon>
        <taxon>Coscinodiscophyceae</taxon>
        <taxon>Chaetocerotophycidae</taxon>
        <taxon>Leptocylindrales</taxon>
        <taxon>Leptocylindraceae</taxon>
        <taxon>Leptocylindrus</taxon>
    </lineage>
</organism>
<dbReference type="EMBL" id="HBGY01022810">
    <property type="protein sequence ID" value="CAD9594117.1"/>
    <property type="molecule type" value="Transcribed_RNA"/>
</dbReference>
<dbReference type="EMBL" id="HBGY01022808">
    <property type="protein sequence ID" value="CAD9594114.1"/>
    <property type="molecule type" value="Transcribed_RNA"/>
</dbReference>
<feature type="region of interest" description="Disordered" evidence="1">
    <location>
        <begin position="1"/>
        <end position="24"/>
    </location>
</feature>
<evidence type="ECO:0000256" key="1">
    <source>
        <dbReference type="SAM" id="MobiDB-lite"/>
    </source>
</evidence>
<proteinExistence type="predicted"/>
<reference evidence="3" key="1">
    <citation type="submission" date="2021-01" db="EMBL/GenBank/DDBJ databases">
        <authorList>
            <person name="Corre E."/>
            <person name="Pelletier E."/>
            <person name="Niang G."/>
            <person name="Scheremetjew M."/>
            <person name="Finn R."/>
            <person name="Kale V."/>
            <person name="Holt S."/>
            <person name="Cochrane G."/>
            <person name="Meng A."/>
            <person name="Brown T."/>
            <person name="Cohen L."/>
        </authorList>
    </citation>
    <scope>NUCLEOTIDE SEQUENCE</scope>
    <source>
        <strain evidence="3">B650</strain>
    </source>
</reference>
<dbReference type="AlphaFoldDB" id="A0A6U2QD76"/>
<name>A0A6U2QD76_9STRA</name>
<accession>A0A6U2QD76</accession>
<evidence type="ECO:0000313" key="3">
    <source>
        <dbReference type="EMBL" id="CAD9594117.1"/>
    </source>
</evidence>
<evidence type="ECO:0000313" key="2">
    <source>
        <dbReference type="EMBL" id="CAD9594114.1"/>
    </source>
</evidence>